<evidence type="ECO:0000259" key="8">
    <source>
        <dbReference type="Pfam" id="PF17917"/>
    </source>
</evidence>
<feature type="non-terminal residue" evidence="9">
    <location>
        <position position="1"/>
    </location>
</feature>
<keyword evidence="10" id="KW-1185">Reference proteome</keyword>
<proteinExistence type="predicted"/>
<dbReference type="Gene3D" id="3.10.10.10">
    <property type="entry name" value="HIV Type 1 Reverse Transcriptase, subunit A, domain 1"/>
    <property type="match status" value="1"/>
</dbReference>
<dbReference type="PANTHER" id="PTHR24559:SF457">
    <property type="entry name" value="RNA-DIRECTED DNA POLYMERASE HOMOLOG"/>
    <property type="match status" value="1"/>
</dbReference>
<dbReference type="InterPro" id="IPR053134">
    <property type="entry name" value="RNA-dir_DNA_polymerase"/>
</dbReference>
<feature type="domain" description="Reverse transcriptase" evidence="7">
    <location>
        <begin position="2"/>
        <end position="152"/>
    </location>
</feature>
<gene>
    <name evidence="9" type="primary">pol</name>
    <name evidence="9" type="ORF">CR513_07851</name>
</gene>
<evidence type="ECO:0000256" key="4">
    <source>
        <dbReference type="ARBA" id="ARBA00022759"/>
    </source>
</evidence>
<evidence type="ECO:0000256" key="5">
    <source>
        <dbReference type="ARBA" id="ARBA00022801"/>
    </source>
</evidence>
<dbReference type="GO" id="GO:0004519">
    <property type="term" value="F:endonuclease activity"/>
    <property type="evidence" value="ECO:0007669"/>
    <property type="project" value="UniProtKB-KW"/>
</dbReference>
<protein>
    <submittedName>
        <fullName evidence="9">Retrovirus-related Pol polyprotein from transposon 17.6</fullName>
    </submittedName>
</protein>
<dbReference type="AlphaFoldDB" id="A0A371HYT6"/>
<evidence type="ECO:0000256" key="2">
    <source>
        <dbReference type="ARBA" id="ARBA00022695"/>
    </source>
</evidence>
<dbReference type="OrthoDB" id="5978043at2759"/>
<dbReference type="InterPro" id="IPR000477">
    <property type="entry name" value="RT_dom"/>
</dbReference>
<evidence type="ECO:0000256" key="3">
    <source>
        <dbReference type="ARBA" id="ARBA00022722"/>
    </source>
</evidence>
<dbReference type="Gene3D" id="3.30.70.270">
    <property type="match status" value="2"/>
</dbReference>
<name>A0A371HYT6_MUCPR</name>
<dbReference type="Pfam" id="PF17917">
    <property type="entry name" value="RT_RNaseH"/>
    <property type="match status" value="1"/>
</dbReference>
<evidence type="ECO:0000313" key="9">
    <source>
        <dbReference type="EMBL" id="RDY07965.1"/>
    </source>
</evidence>
<dbReference type="SUPFAM" id="SSF56672">
    <property type="entry name" value="DNA/RNA polymerases"/>
    <property type="match status" value="1"/>
</dbReference>
<reference evidence="9" key="1">
    <citation type="submission" date="2018-05" db="EMBL/GenBank/DDBJ databases">
        <title>Draft genome of Mucuna pruriens seed.</title>
        <authorList>
            <person name="Nnadi N.E."/>
            <person name="Vos R."/>
            <person name="Hasami M.H."/>
            <person name="Devisetty U.K."/>
            <person name="Aguiy J.C."/>
        </authorList>
    </citation>
    <scope>NUCLEOTIDE SEQUENCE [LARGE SCALE GENOMIC DNA]</scope>
    <source>
        <strain evidence="9">JCA_2017</strain>
    </source>
</reference>
<evidence type="ECO:0000259" key="7">
    <source>
        <dbReference type="Pfam" id="PF00078"/>
    </source>
</evidence>
<feature type="domain" description="Reverse transcriptase RNase H-like" evidence="8">
    <location>
        <begin position="251"/>
        <end position="305"/>
    </location>
</feature>
<dbReference type="InterPro" id="IPR043502">
    <property type="entry name" value="DNA/RNA_pol_sf"/>
</dbReference>
<dbReference type="GO" id="GO:0016787">
    <property type="term" value="F:hydrolase activity"/>
    <property type="evidence" value="ECO:0007669"/>
    <property type="project" value="UniProtKB-KW"/>
</dbReference>
<keyword evidence="2" id="KW-0548">Nucleotidyltransferase</keyword>
<organism evidence="9 10">
    <name type="scientific">Mucuna pruriens</name>
    <name type="common">Velvet bean</name>
    <name type="synonym">Dolichos pruriens</name>
    <dbReference type="NCBI Taxonomy" id="157652"/>
    <lineage>
        <taxon>Eukaryota</taxon>
        <taxon>Viridiplantae</taxon>
        <taxon>Streptophyta</taxon>
        <taxon>Embryophyta</taxon>
        <taxon>Tracheophyta</taxon>
        <taxon>Spermatophyta</taxon>
        <taxon>Magnoliopsida</taxon>
        <taxon>eudicotyledons</taxon>
        <taxon>Gunneridae</taxon>
        <taxon>Pentapetalae</taxon>
        <taxon>rosids</taxon>
        <taxon>fabids</taxon>
        <taxon>Fabales</taxon>
        <taxon>Fabaceae</taxon>
        <taxon>Papilionoideae</taxon>
        <taxon>50 kb inversion clade</taxon>
        <taxon>NPAAA clade</taxon>
        <taxon>indigoferoid/millettioid clade</taxon>
        <taxon>Phaseoleae</taxon>
        <taxon>Mucuna</taxon>
    </lineage>
</organism>
<keyword evidence="1" id="KW-0808">Transferase</keyword>
<dbReference type="EMBL" id="QJKJ01001367">
    <property type="protein sequence ID" value="RDY07965.1"/>
    <property type="molecule type" value="Genomic_DNA"/>
</dbReference>
<dbReference type="Pfam" id="PF00078">
    <property type="entry name" value="RVT_1"/>
    <property type="match status" value="1"/>
</dbReference>
<dbReference type="InterPro" id="IPR041373">
    <property type="entry name" value="RT_RNaseH"/>
</dbReference>
<accession>A0A371HYT6</accession>
<dbReference type="Proteomes" id="UP000257109">
    <property type="component" value="Unassembled WGS sequence"/>
</dbReference>
<dbReference type="GO" id="GO:0003964">
    <property type="term" value="F:RNA-directed DNA polymerase activity"/>
    <property type="evidence" value="ECO:0007669"/>
    <property type="project" value="UniProtKB-KW"/>
</dbReference>
<evidence type="ECO:0000313" key="10">
    <source>
        <dbReference type="Proteomes" id="UP000257109"/>
    </source>
</evidence>
<dbReference type="PANTHER" id="PTHR24559">
    <property type="entry name" value="TRANSPOSON TY3-I GAG-POL POLYPROTEIN"/>
    <property type="match status" value="1"/>
</dbReference>
<comment type="caution">
    <text evidence="9">The sequence shown here is derived from an EMBL/GenBank/DDBJ whole genome shotgun (WGS) entry which is preliminary data.</text>
</comment>
<keyword evidence="5" id="KW-0378">Hydrolase</keyword>
<evidence type="ECO:0000256" key="6">
    <source>
        <dbReference type="ARBA" id="ARBA00022918"/>
    </source>
</evidence>
<keyword evidence="4" id="KW-0255">Endonuclease</keyword>
<evidence type="ECO:0000256" key="1">
    <source>
        <dbReference type="ARBA" id="ARBA00022679"/>
    </source>
</evidence>
<dbReference type="CDD" id="cd01647">
    <property type="entry name" value="RT_LTR"/>
    <property type="match status" value="1"/>
</dbReference>
<keyword evidence="3" id="KW-0540">Nuclease</keyword>
<dbReference type="InterPro" id="IPR043128">
    <property type="entry name" value="Rev_trsase/Diguanyl_cyclase"/>
</dbReference>
<keyword evidence="6" id="KW-0695">RNA-directed DNA polymerase</keyword>
<sequence length="306" mass="35976">MCVNYKDLNKASPKENFPLPHIDMLMDNTAQHAFCSFMDGFSGYNQIRMVVEDREKTTFITTWGTFFYKVMPFGLKNAEATYQRAMVTLFHDMMHKEVKVYVDDMIAKSRTPDQLVEDLRKLFERLQKYKLGLNPTKCTFEVKTGNLLGFIVNERGIKVDSDKVKAIRNMTPPKMETEVRGFLRRVNYIARSISQLTATCSPIFKLFQKNQKIEWNEECQEAFEKNQRAAFWGNKMPQERKNRSYTISIRHSQTSRYPTLERTCYALVWTVKRLTQYMLAHTTWLIAKMDPLKYIFEKLALTGRIA</sequence>